<dbReference type="Proteomes" id="UP000238220">
    <property type="component" value="Unassembled WGS sequence"/>
</dbReference>
<dbReference type="InterPro" id="IPR011051">
    <property type="entry name" value="RmlC_Cupin_sf"/>
</dbReference>
<evidence type="ECO:0000256" key="2">
    <source>
        <dbReference type="PIRSR" id="PIRSR006232-1"/>
    </source>
</evidence>
<dbReference type="AlphaFoldDB" id="A0A2S5TM31"/>
<name>A0A2S5TM31_9GAMM</name>
<organism evidence="6 7">
    <name type="scientific">Solimonas fluminis</name>
    <dbReference type="NCBI Taxonomy" id="2086571"/>
    <lineage>
        <taxon>Bacteria</taxon>
        <taxon>Pseudomonadati</taxon>
        <taxon>Pseudomonadota</taxon>
        <taxon>Gammaproteobacteria</taxon>
        <taxon>Nevskiales</taxon>
        <taxon>Nevskiaceae</taxon>
        <taxon>Solimonas</taxon>
    </lineage>
</organism>
<dbReference type="Pfam" id="PF02678">
    <property type="entry name" value="Pirin"/>
    <property type="match status" value="1"/>
</dbReference>
<dbReference type="EMBL" id="PSNW01000001">
    <property type="protein sequence ID" value="PPE76031.1"/>
    <property type="molecule type" value="Genomic_DNA"/>
</dbReference>
<feature type="binding site" evidence="2">
    <location>
        <position position="40"/>
    </location>
    <ligand>
        <name>Fe cation</name>
        <dbReference type="ChEBI" id="CHEBI:24875"/>
    </ligand>
</feature>
<evidence type="ECO:0000313" key="6">
    <source>
        <dbReference type="EMBL" id="PPE76031.1"/>
    </source>
</evidence>
<accession>A0A2S5TM31</accession>
<evidence type="ECO:0000256" key="3">
    <source>
        <dbReference type="RuleBase" id="RU003457"/>
    </source>
</evidence>
<reference evidence="6 7" key="1">
    <citation type="submission" date="2018-02" db="EMBL/GenBank/DDBJ databases">
        <title>Genome sequencing of Solimonas sp. HR-BB.</title>
        <authorList>
            <person name="Lee Y."/>
            <person name="Jeon C.O."/>
        </authorList>
    </citation>
    <scope>NUCLEOTIDE SEQUENCE [LARGE SCALE GENOMIC DNA]</scope>
    <source>
        <strain evidence="6 7">HR-BB</strain>
    </source>
</reference>
<comment type="similarity">
    <text evidence="1 3">Belongs to the pirin family.</text>
</comment>
<dbReference type="CDD" id="cd02909">
    <property type="entry name" value="cupin_pirin_N"/>
    <property type="match status" value="1"/>
</dbReference>
<comment type="caution">
    <text evidence="6">The sequence shown here is derived from an EMBL/GenBank/DDBJ whole genome shotgun (WGS) entry which is preliminary data.</text>
</comment>
<feature type="domain" description="Pirin C-terminal" evidence="5">
    <location>
        <begin position="158"/>
        <end position="251"/>
    </location>
</feature>
<dbReference type="SUPFAM" id="SSF51182">
    <property type="entry name" value="RmlC-like cupins"/>
    <property type="match status" value="1"/>
</dbReference>
<dbReference type="InterPro" id="IPR008778">
    <property type="entry name" value="Pirin_C_dom"/>
</dbReference>
<protein>
    <submittedName>
        <fullName evidence="6">Pirin</fullName>
    </submittedName>
</protein>
<feature type="binding site" evidence="2">
    <location>
        <position position="84"/>
    </location>
    <ligand>
        <name>Fe cation</name>
        <dbReference type="ChEBI" id="CHEBI:24875"/>
    </ligand>
</feature>
<dbReference type="OrthoDB" id="9780903at2"/>
<dbReference type="InterPro" id="IPR012093">
    <property type="entry name" value="Pirin"/>
</dbReference>
<comment type="cofactor">
    <cofactor evidence="2">
        <name>Fe cation</name>
        <dbReference type="ChEBI" id="CHEBI:24875"/>
    </cofactor>
    <text evidence="2">Binds 1 Fe cation per subunit.</text>
</comment>
<sequence>MRIARALPTRQRRLVGAWCFLDHFGPTDVSTGKGMRVGPHPHIGLQTVTWLLEGEILHRDSLGSLCPIKPGQLNLMTAGRGICHSEESPVPRPAGMHGAQFWIALPEARRHGEPAFAHHPQLPQVQRDGFRVSVLAGTALGERSPAEIHTPLVGLELRSTDAAGTQFPLDPGFEYAALVLQGSVKVRDEILAPGTLLYLGQGCDSLALRCDAPAVMLLIGGEPMQEAPLMWWNFVARTKDELTQACRDWNAQAEYFGKVTGYDGARLVAPLPPWAIQGA</sequence>
<proteinExistence type="inferred from homology"/>
<evidence type="ECO:0000256" key="1">
    <source>
        <dbReference type="ARBA" id="ARBA00008416"/>
    </source>
</evidence>
<feature type="binding site" evidence="2">
    <location>
        <position position="42"/>
    </location>
    <ligand>
        <name>Fe cation</name>
        <dbReference type="ChEBI" id="CHEBI:24875"/>
    </ligand>
</feature>
<dbReference type="PIRSF" id="PIRSF006232">
    <property type="entry name" value="Pirin"/>
    <property type="match status" value="1"/>
</dbReference>
<keyword evidence="7" id="KW-1185">Reference proteome</keyword>
<dbReference type="PANTHER" id="PTHR13903">
    <property type="entry name" value="PIRIN-RELATED"/>
    <property type="match status" value="1"/>
</dbReference>
<evidence type="ECO:0000313" key="7">
    <source>
        <dbReference type="Proteomes" id="UP000238220"/>
    </source>
</evidence>
<dbReference type="PANTHER" id="PTHR13903:SF8">
    <property type="entry name" value="PIRIN"/>
    <property type="match status" value="1"/>
</dbReference>
<feature type="binding site" evidence="2">
    <location>
        <position position="86"/>
    </location>
    <ligand>
        <name>Fe cation</name>
        <dbReference type="ChEBI" id="CHEBI:24875"/>
    </ligand>
</feature>
<feature type="domain" description="Pirin N-terminal" evidence="4">
    <location>
        <begin position="2"/>
        <end position="103"/>
    </location>
</feature>
<keyword evidence="2" id="KW-0408">Iron</keyword>
<evidence type="ECO:0000259" key="5">
    <source>
        <dbReference type="Pfam" id="PF05726"/>
    </source>
</evidence>
<evidence type="ECO:0000259" key="4">
    <source>
        <dbReference type="Pfam" id="PF02678"/>
    </source>
</evidence>
<dbReference type="InterPro" id="IPR014710">
    <property type="entry name" value="RmlC-like_jellyroll"/>
</dbReference>
<gene>
    <name evidence="6" type="ORF">C3942_01995</name>
</gene>
<dbReference type="Gene3D" id="2.60.120.10">
    <property type="entry name" value="Jelly Rolls"/>
    <property type="match status" value="2"/>
</dbReference>
<keyword evidence="2" id="KW-0479">Metal-binding</keyword>
<dbReference type="InterPro" id="IPR003829">
    <property type="entry name" value="Pirin_N_dom"/>
</dbReference>
<dbReference type="Pfam" id="PF05726">
    <property type="entry name" value="Pirin_C"/>
    <property type="match status" value="1"/>
</dbReference>
<dbReference type="GO" id="GO:0046872">
    <property type="term" value="F:metal ion binding"/>
    <property type="evidence" value="ECO:0007669"/>
    <property type="project" value="UniProtKB-KW"/>
</dbReference>